<gene>
    <name evidence="2" type="ORF">E5987_12120</name>
</gene>
<accession>A0A6L6YJS4</accession>
<dbReference type="PANTHER" id="PTHR13696:SF96">
    <property type="entry name" value="COBQ_COBB_MIND_PARA NUCLEOTIDE BINDING DOMAIN-CONTAINING PROTEIN"/>
    <property type="match status" value="1"/>
</dbReference>
<dbReference type="PIRSF" id="PIRSF009320">
    <property type="entry name" value="Nuc_binding_HP_1000"/>
    <property type="match status" value="1"/>
</dbReference>
<dbReference type="SUPFAM" id="SSF52540">
    <property type="entry name" value="P-loop containing nucleoside triphosphate hydrolases"/>
    <property type="match status" value="1"/>
</dbReference>
<evidence type="ECO:0000259" key="1">
    <source>
        <dbReference type="Pfam" id="PF13614"/>
    </source>
</evidence>
<evidence type="ECO:0000313" key="2">
    <source>
        <dbReference type="EMBL" id="MVX57926.1"/>
    </source>
</evidence>
<dbReference type="AlphaFoldDB" id="A0A6L6YJS4"/>
<dbReference type="InterPro" id="IPR027417">
    <property type="entry name" value="P-loop_NTPase"/>
</dbReference>
<dbReference type="InterPro" id="IPR025669">
    <property type="entry name" value="AAA_dom"/>
</dbReference>
<keyword evidence="3" id="KW-1185">Reference proteome</keyword>
<dbReference type="RefSeq" id="WP_160336340.1">
    <property type="nucleotide sequence ID" value="NZ_CALPCR010000044.1"/>
</dbReference>
<dbReference type="Proteomes" id="UP000472580">
    <property type="component" value="Unassembled WGS sequence"/>
</dbReference>
<organism evidence="2 3">
    <name type="scientific">Parasutterella muris</name>
    <dbReference type="NCBI Taxonomy" id="2565572"/>
    <lineage>
        <taxon>Bacteria</taxon>
        <taxon>Pseudomonadati</taxon>
        <taxon>Pseudomonadota</taxon>
        <taxon>Betaproteobacteria</taxon>
        <taxon>Burkholderiales</taxon>
        <taxon>Sutterellaceae</taxon>
        <taxon>Parasutterella</taxon>
    </lineage>
</organism>
<evidence type="ECO:0000313" key="3">
    <source>
        <dbReference type="Proteomes" id="UP000472580"/>
    </source>
</evidence>
<dbReference type="CDD" id="cd02042">
    <property type="entry name" value="ParAB_family"/>
    <property type="match status" value="1"/>
</dbReference>
<reference evidence="2 3" key="1">
    <citation type="submission" date="2019-12" db="EMBL/GenBank/DDBJ databases">
        <title>Microbes associate with the intestines of laboratory mice.</title>
        <authorList>
            <person name="Navarre W."/>
            <person name="Wong E."/>
        </authorList>
    </citation>
    <scope>NUCLEOTIDE SEQUENCE [LARGE SCALE GENOMIC DNA]</scope>
    <source>
        <strain evidence="2 3">NM82_D38</strain>
    </source>
</reference>
<dbReference type="PANTHER" id="PTHR13696">
    <property type="entry name" value="P-LOOP CONTAINING NUCLEOSIDE TRIPHOSPHATE HYDROLASE"/>
    <property type="match status" value="1"/>
</dbReference>
<dbReference type="Gene3D" id="3.40.50.300">
    <property type="entry name" value="P-loop containing nucleotide triphosphate hydrolases"/>
    <property type="match status" value="1"/>
</dbReference>
<dbReference type="EMBL" id="WSRP01000060">
    <property type="protein sequence ID" value="MVX57926.1"/>
    <property type="molecule type" value="Genomic_DNA"/>
</dbReference>
<feature type="domain" description="AAA" evidence="1">
    <location>
        <begin position="3"/>
        <end position="176"/>
    </location>
</feature>
<protein>
    <submittedName>
        <fullName evidence="2">AAA family ATPase</fullName>
    </submittedName>
</protein>
<name>A0A6L6YJS4_9BURK</name>
<dbReference type="OrthoDB" id="9785810at2"/>
<dbReference type="InterPro" id="IPR050678">
    <property type="entry name" value="DNA_Partitioning_ATPase"/>
</dbReference>
<dbReference type="Pfam" id="PF13614">
    <property type="entry name" value="AAA_31"/>
    <property type="match status" value="1"/>
</dbReference>
<comment type="caution">
    <text evidence="2">The sequence shown here is derived from an EMBL/GenBank/DDBJ whole genome shotgun (WGS) entry which is preliminary data.</text>
</comment>
<proteinExistence type="predicted"/>
<sequence length="254" mass="27806">MGTVIAFANQKGGVGKSTLTVQAAFYFATKEKKKVLVVDIDSQGNTTESLTQGQPYEGTSSAALFEPNLEELSIQDTPYKIDLIGSEQNSNEGYDIESRDFSVVKNPAIHIKALKEEYDYIIVDCPPSLGRKLLGGLIVADYVVCPIKLSGYAIGGVSGMVKTIHAVHENYNPNLKFLGVVVNEYDDSASAKATLEFLKNETDCVVFDSKLHHRAPIDAATTMGIPVSEIRNGKRSFEELEHLFKELLNRIKAS</sequence>